<feature type="chain" id="PRO_5046394838" evidence="2">
    <location>
        <begin position="29"/>
        <end position="167"/>
    </location>
</feature>
<name>A0ABT7MZS4_9MICO</name>
<gene>
    <name evidence="4" type="ORF">QSV35_11505</name>
</gene>
<proteinExistence type="predicted"/>
<evidence type="ECO:0000256" key="1">
    <source>
        <dbReference type="ARBA" id="ARBA00022729"/>
    </source>
</evidence>
<organism evidence="4 5">
    <name type="scientific">Microbacterium candidum</name>
    <dbReference type="NCBI Taxonomy" id="3041922"/>
    <lineage>
        <taxon>Bacteria</taxon>
        <taxon>Bacillati</taxon>
        <taxon>Actinomycetota</taxon>
        <taxon>Actinomycetes</taxon>
        <taxon>Micrococcales</taxon>
        <taxon>Microbacteriaceae</taxon>
        <taxon>Microbacterium</taxon>
    </lineage>
</organism>
<dbReference type="InterPro" id="IPR016047">
    <property type="entry name" value="M23ase_b-sheet_dom"/>
</dbReference>
<evidence type="ECO:0000256" key="2">
    <source>
        <dbReference type="SAM" id="SignalP"/>
    </source>
</evidence>
<dbReference type="SUPFAM" id="SSF51261">
    <property type="entry name" value="Duplicated hybrid motif"/>
    <property type="match status" value="1"/>
</dbReference>
<dbReference type="InterPro" id="IPR011055">
    <property type="entry name" value="Dup_hybrid_motif"/>
</dbReference>
<sequence length="167" mass="17020">MTRLLGRAAASVALLIALVLAPSSAAGADLTGRGWVWPLRGLRIVEAYVAPVDDYAPGHRGIDLAPVGEAGVRSPAEGVVAFSGDVAGRGILTIDHGDGLVTTLEPIRSELRPGDVVPRGAEVGSIAVGGHAAPGTVHFGVRLDGRYINPLLLLGGVPRAVLLPCCD</sequence>
<dbReference type="InterPro" id="IPR050570">
    <property type="entry name" value="Cell_wall_metabolism_enzyme"/>
</dbReference>
<comment type="caution">
    <text evidence="4">The sequence shown here is derived from an EMBL/GenBank/DDBJ whole genome shotgun (WGS) entry which is preliminary data.</text>
</comment>
<dbReference type="GO" id="GO:0016787">
    <property type="term" value="F:hydrolase activity"/>
    <property type="evidence" value="ECO:0007669"/>
    <property type="project" value="UniProtKB-KW"/>
</dbReference>
<dbReference type="Gene3D" id="2.70.70.10">
    <property type="entry name" value="Glucose Permease (Domain IIA)"/>
    <property type="match status" value="1"/>
</dbReference>
<dbReference type="EC" id="3.4.-.-" evidence="4"/>
<reference evidence="4 5" key="1">
    <citation type="submission" date="2023-06" db="EMBL/GenBank/DDBJ databases">
        <title>Microbacterium sp. nov., isolated from a waste landfill.</title>
        <authorList>
            <person name="Wen W."/>
        </authorList>
    </citation>
    <scope>NUCLEOTIDE SEQUENCE [LARGE SCALE GENOMIC DNA]</scope>
    <source>
        <strain evidence="4 5">ASV49</strain>
    </source>
</reference>
<dbReference type="EMBL" id="JASXSZ010000003">
    <property type="protein sequence ID" value="MDL9979958.1"/>
    <property type="molecule type" value="Genomic_DNA"/>
</dbReference>
<feature type="domain" description="M23ase beta-sheet core" evidence="3">
    <location>
        <begin position="58"/>
        <end position="150"/>
    </location>
</feature>
<dbReference type="PANTHER" id="PTHR21666">
    <property type="entry name" value="PEPTIDASE-RELATED"/>
    <property type="match status" value="1"/>
</dbReference>
<accession>A0ABT7MZS4</accession>
<keyword evidence="1 2" id="KW-0732">Signal</keyword>
<evidence type="ECO:0000259" key="3">
    <source>
        <dbReference type="Pfam" id="PF01551"/>
    </source>
</evidence>
<keyword evidence="5" id="KW-1185">Reference proteome</keyword>
<dbReference type="RefSeq" id="WP_286288893.1">
    <property type="nucleotide sequence ID" value="NZ_JASXSZ010000003.1"/>
</dbReference>
<keyword evidence="4" id="KW-0378">Hydrolase</keyword>
<protein>
    <submittedName>
        <fullName evidence="4">M23 family metallopeptidase</fullName>
        <ecNumber evidence="4">3.4.-.-</ecNumber>
    </submittedName>
</protein>
<dbReference type="Proteomes" id="UP001235064">
    <property type="component" value="Unassembled WGS sequence"/>
</dbReference>
<dbReference type="PANTHER" id="PTHR21666:SF289">
    <property type="entry name" value="L-ALA--D-GLU ENDOPEPTIDASE"/>
    <property type="match status" value="1"/>
</dbReference>
<dbReference type="CDD" id="cd12797">
    <property type="entry name" value="M23_peptidase"/>
    <property type="match status" value="1"/>
</dbReference>
<dbReference type="Pfam" id="PF01551">
    <property type="entry name" value="Peptidase_M23"/>
    <property type="match status" value="1"/>
</dbReference>
<feature type="signal peptide" evidence="2">
    <location>
        <begin position="1"/>
        <end position="28"/>
    </location>
</feature>
<evidence type="ECO:0000313" key="5">
    <source>
        <dbReference type="Proteomes" id="UP001235064"/>
    </source>
</evidence>
<evidence type="ECO:0000313" key="4">
    <source>
        <dbReference type="EMBL" id="MDL9979958.1"/>
    </source>
</evidence>